<sequence>MRSSDMTCLDIAQMLGLDDEVISNVEKRCAEIDFGAISSSQNKLFDPPL</sequence>
<organism evidence="1 2">
    <name type="scientific">Candidatus Faeciplasma gallinarum</name>
    <dbReference type="NCBI Taxonomy" id="2840799"/>
    <lineage>
        <taxon>Bacteria</taxon>
        <taxon>Bacillati</taxon>
        <taxon>Bacillota</taxon>
        <taxon>Clostridia</taxon>
        <taxon>Eubacteriales</taxon>
        <taxon>Oscillospiraceae</taxon>
        <taxon>Oscillospiraceae incertae sedis</taxon>
        <taxon>Candidatus Faeciplasma</taxon>
    </lineage>
</organism>
<protein>
    <submittedName>
        <fullName evidence="1">Uncharacterized protein</fullName>
    </submittedName>
</protein>
<reference evidence="1" key="1">
    <citation type="submission" date="2020-10" db="EMBL/GenBank/DDBJ databases">
        <authorList>
            <person name="Gilroy R."/>
        </authorList>
    </citation>
    <scope>NUCLEOTIDE SEQUENCE</scope>
    <source>
        <strain evidence="1">CHK157-1446</strain>
    </source>
</reference>
<evidence type="ECO:0000313" key="2">
    <source>
        <dbReference type="Proteomes" id="UP000823982"/>
    </source>
</evidence>
<gene>
    <name evidence="1" type="ORF">IAD01_07175</name>
</gene>
<reference evidence="1" key="2">
    <citation type="journal article" date="2021" name="PeerJ">
        <title>Extensive microbial diversity within the chicken gut microbiome revealed by metagenomics and culture.</title>
        <authorList>
            <person name="Gilroy R."/>
            <person name="Ravi A."/>
            <person name="Getino M."/>
            <person name="Pursley I."/>
            <person name="Horton D.L."/>
            <person name="Alikhan N.F."/>
            <person name="Baker D."/>
            <person name="Gharbi K."/>
            <person name="Hall N."/>
            <person name="Watson M."/>
            <person name="Adriaenssens E.M."/>
            <person name="Foster-Nyarko E."/>
            <person name="Jarju S."/>
            <person name="Secka A."/>
            <person name="Antonio M."/>
            <person name="Oren A."/>
            <person name="Chaudhuri R.R."/>
            <person name="La Ragione R."/>
            <person name="Hildebrand F."/>
            <person name="Pallen M.J."/>
        </authorList>
    </citation>
    <scope>NUCLEOTIDE SEQUENCE</scope>
    <source>
        <strain evidence="1">CHK157-1446</strain>
    </source>
</reference>
<evidence type="ECO:0000313" key="1">
    <source>
        <dbReference type="EMBL" id="HIS25162.1"/>
    </source>
</evidence>
<dbReference type="EMBL" id="DVIR01000065">
    <property type="protein sequence ID" value="HIS25162.1"/>
    <property type="molecule type" value="Genomic_DNA"/>
</dbReference>
<proteinExistence type="predicted"/>
<dbReference type="Proteomes" id="UP000823982">
    <property type="component" value="Unassembled WGS sequence"/>
</dbReference>
<comment type="caution">
    <text evidence="1">The sequence shown here is derived from an EMBL/GenBank/DDBJ whole genome shotgun (WGS) entry which is preliminary data.</text>
</comment>
<name>A0A9D1EQC9_9FIRM</name>
<dbReference type="AlphaFoldDB" id="A0A9D1EQC9"/>
<accession>A0A9D1EQC9</accession>